<dbReference type="InterPro" id="IPR039426">
    <property type="entry name" value="TonB-dep_rcpt-like"/>
</dbReference>
<evidence type="ECO:0000313" key="9">
    <source>
        <dbReference type="EMBL" id="EHQ29728.1"/>
    </source>
</evidence>
<dbReference type="EMBL" id="CM001403">
    <property type="protein sequence ID" value="EHQ29728.1"/>
    <property type="molecule type" value="Genomic_DNA"/>
</dbReference>
<protein>
    <submittedName>
        <fullName evidence="9">TonB-dependent receptor plug</fullName>
    </submittedName>
</protein>
<reference evidence="9" key="1">
    <citation type="submission" date="2011-09" db="EMBL/GenBank/DDBJ databases">
        <title>The permanent draft genome of Mucilaginibacter paludis DSM 18603.</title>
        <authorList>
            <consortium name="US DOE Joint Genome Institute (JGI-PGF)"/>
            <person name="Lucas S."/>
            <person name="Han J."/>
            <person name="Lapidus A."/>
            <person name="Bruce D."/>
            <person name="Goodwin L."/>
            <person name="Pitluck S."/>
            <person name="Peters L."/>
            <person name="Kyrpides N."/>
            <person name="Mavromatis K."/>
            <person name="Ivanova N."/>
            <person name="Mikhailova N."/>
            <person name="Held B."/>
            <person name="Detter J.C."/>
            <person name="Tapia R."/>
            <person name="Han C."/>
            <person name="Land M."/>
            <person name="Hauser L."/>
            <person name="Markowitz V."/>
            <person name="Cheng J.-F."/>
            <person name="Hugenholtz P."/>
            <person name="Woyke T."/>
            <person name="Wu D."/>
            <person name="Tindall B."/>
            <person name="Brambilla E."/>
            <person name="Klenk H.-P."/>
            <person name="Eisen J.A."/>
        </authorList>
    </citation>
    <scope>NUCLEOTIDE SEQUENCE [LARGE SCALE GENOMIC DNA]</scope>
    <source>
        <strain evidence="9">DSM 18603</strain>
    </source>
</reference>
<keyword evidence="2 7" id="KW-0813">Transport</keyword>
<dbReference type="InterPro" id="IPR037066">
    <property type="entry name" value="Plug_dom_sf"/>
</dbReference>
<evidence type="ECO:0000256" key="7">
    <source>
        <dbReference type="PROSITE-ProRule" id="PRU01360"/>
    </source>
</evidence>
<dbReference type="NCBIfam" id="TIGR04056">
    <property type="entry name" value="OMP_RagA_SusC"/>
    <property type="match status" value="1"/>
</dbReference>
<dbReference type="Gene3D" id="2.60.40.1120">
    <property type="entry name" value="Carboxypeptidase-like, regulatory domain"/>
    <property type="match status" value="1"/>
</dbReference>
<evidence type="ECO:0000256" key="6">
    <source>
        <dbReference type="ARBA" id="ARBA00023237"/>
    </source>
</evidence>
<keyword evidence="9" id="KW-0675">Receptor</keyword>
<evidence type="ECO:0000256" key="4">
    <source>
        <dbReference type="ARBA" id="ARBA00022692"/>
    </source>
</evidence>
<accession>H1Y3G0</accession>
<dbReference type="NCBIfam" id="TIGR04057">
    <property type="entry name" value="SusC_RagA_signa"/>
    <property type="match status" value="1"/>
</dbReference>
<dbReference type="InterPro" id="IPR011662">
    <property type="entry name" value="Secretin/TonB_short_N"/>
</dbReference>
<gene>
    <name evidence="9" type="ORF">Mucpa_5659</name>
</gene>
<evidence type="ECO:0000256" key="1">
    <source>
        <dbReference type="ARBA" id="ARBA00004571"/>
    </source>
</evidence>
<dbReference type="InterPro" id="IPR023996">
    <property type="entry name" value="TonB-dep_OMP_SusC/RagA"/>
</dbReference>
<evidence type="ECO:0000256" key="2">
    <source>
        <dbReference type="ARBA" id="ARBA00022448"/>
    </source>
</evidence>
<dbReference type="SUPFAM" id="SSF49464">
    <property type="entry name" value="Carboxypeptidase regulatory domain-like"/>
    <property type="match status" value="1"/>
</dbReference>
<evidence type="ECO:0000256" key="3">
    <source>
        <dbReference type="ARBA" id="ARBA00022452"/>
    </source>
</evidence>
<dbReference type="InterPro" id="IPR008969">
    <property type="entry name" value="CarboxyPept-like_regulatory"/>
</dbReference>
<name>H1Y3G0_9SPHI</name>
<dbReference type="eggNOG" id="COG4771">
    <property type="taxonomic scope" value="Bacteria"/>
</dbReference>
<dbReference type="InterPro" id="IPR023997">
    <property type="entry name" value="TonB-dep_OMP_SusC/RagA_CS"/>
</dbReference>
<keyword evidence="3 7" id="KW-1134">Transmembrane beta strand</keyword>
<dbReference type="AlphaFoldDB" id="H1Y3G0"/>
<dbReference type="Gene3D" id="2.40.170.20">
    <property type="entry name" value="TonB-dependent receptor, beta-barrel domain"/>
    <property type="match status" value="1"/>
</dbReference>
<proteinExistence type="inferred from homology"/>
<dbReference type="PROSITE" id="PS52016">
    <property type="entry name" value="TONB_DEPENDENT_REC_3"/>
    <property type="match status" value="1"/>
</dbReference>
<comment type="similarity">
    <text evidence="7">Belongs to the TonB-dependent receptor family.</text>
</comment>
<organism evidence="9 10">
    <name type="scientific">Mucilaginibacter paludis DSM 18603</name>
    <dbReference type="NCBI Taxonomy" id="714943"/>
    <lineage>
        <taxon>Bacteria</taxon>
        <taxon>Pseudomonadati</taxon>
        <taxon>Bacteroidota</taxon>
        <taxon>Sphingobacteriia</taxon>
        <taxon>Sphingobacteriales</taxon>
        <taxon>Sphingobacteriaceae</taxon>
        <taxon>Mucilaginibacter</taxon>
    </lineage>
</organism>
<dbReference type="InterPro" id="IPR036942">
    <property type="entry name" value="Beta-barrel_TonB_sf"/>
</dbReference>
<keyword evidence="4 7" id="KW-0812">Transmembrane</keyword>
<dbReference type="Pfam" id="PF07715">
    <property type="entry name" value="Plug"/>
    <property type="match status" value="1"/>
</dbReference>
<keyword evidence="10" id="KW-1185">Reference proteome</keyword>
<dbReference type="Gene3D" id="2.170.130.10">
    <property type="entry name" value="TonB-dependent receptor, plug domain"/>
    <property type="match status" value="1"/>
</dbReference>
<evidence type="ECO:0000259" key="8">
    <source>
        <dbReference type="SMART" id="SM00965"/>
    </source>
</evidence>
<dbReference type="Pfam" id="PF13715">
    <property type="entry name" value="CarbopepD_reg_2"/>
    <property type="match status" value="1"/>
</dbReference>
<keyword evidence="6 7" id="KW-0998">Cell outer membrane</keyword>
<dbReference type="InterPro" id="IPR012910">
    <property type="entry name" value="Plug_dom"/>
</dbReference>
<dbReference type="SUPFAM" id="SSF56935">
    <property type="entry name" value="Porins"/>
    <property type="match status" value="1"/>
</dbReference>
<evidence type="ECO:0000256" key="5">
    <source>
        <dbReference type="ARBA" id="ARBA00023136"/>
    </source>
</evidence>
<feature type="domain" description="Secretin/TonB short N-terminal" evidence="8">
    <location>
        <begin position="71"/>
        <end position="122"/>
    </location>
</feature>
<evidence type="ECO:0000313" key="10">
    <source>
        <dbReference type="Proteomes" id="UP000002774"/>
    </source>
</evidence>
<dbReference type="HOGENOM" id="CLU_004317_0_1_10"/>
<dbReference type="GO" id="GO:0009279">
    <property type="term" value="C:cell outer membrane"/>
    <property type="evidence" value="ECO:0007669"/>
    <property type="project" value="UniProtKB-SubCell"/>
</dbReference>
<dbReference type="Pfam" id="PF07660">
    <property type="entry name" value="STN"/>
    <property type="match status" value="1"/>
</dbReference>
<dbReference type="SMART" id="SM00965">
    <property type="entry name" value="STN"/>
    <property type="match status" value="1"/>
</dbReference>
<dbReference type="STRING" id="714943.Mucpa_5659"/>
<keyword evidence="5 7" id="KW-0472">Membrane</keyword>
<dbReference type="Proteomes" id="UP000002774">
    <property type="component" value="Chromosome"/>
</dbReference>
<sequence>MYNFYPKKFVRPCIFQGSTAKILLTMRLTVILLITAILQVSASSFAQKITLNKKQALLVDVLRDIRKQSGYDFAFTNSTLDKAKPVDVNVTGVDVEEALRLVFKDQPLDYVIKDKVVVVSPKVKTPEKSLGEALKPISVDGRVIDEKGSPLQGATVVVKGTKLISITSADGKFHFLDIDDKSVLVISFIGYITVELPTKAQMGDITLELGNAKLSEVVVSTGYQKISKERFVGSFSQLDSANYARRAGMGIIDRLDGTVTGLLFNKKGGAAFPIQVRGISTLGVSQTPTSPLIVVDNFPMEDAFDINSINANDVENITVLKDAAAASIWGTRAGNGVIVITTKRGKLNQPLRVSITSNVSVDEKQKLDYFPTVSPSDFIDIEQMLFNKGYYDSNINNTDDRPVLSPVVEILAQTRNGLSLTDAAAQINALRGHDLRNDLNKYVYRNPLRQQYQTSLTGGSNNLAYQFSLGYNNTLNSTIGSKPDQQFTVNSNTTYKVSKKLELQFGINYSQGLAKSYTLQLPSTTAPYASLVDNNGGPAAIANTYRLAYIDTVGGGKLLDWHYRPLDEIRNADNTRKSYFTRFNVATSYAVTNWLKANIQYQYTVATGSSENIQSLNTYSTRNTINGFTLPNVTGIAKYQVPYGGIVDISNSENISNNVRGTLNFNKAWNGDNVITGLIGAELSNIYGLTSAQRLYGYNENTGSVTQVLNYADYYPIFYGASPGASAQISTVNLLQESLTNRIVSILGNVSYSYKDKYTLFGSARRDGANVFGVSTNNKWKPLWSVGGSWDISKEEYFKVDWVASLRLRSSFGYTGNVNNRLSGKFTFFSSSDPVILTGLDYASANQPPNPNLRWEQNATLNFGIDYQLFKGRLSGTFEVYSKKSTDVIANKYLPISSGVNFTPINAADLKGSGFDLNINSVNTIGKISWSTNIGLSYAKTIVTKIDKPTAITVRDLSGYSVNAVPGQLAYGLASYKWAGLDPVTGDPRGYYQGQISNNYNLIATDSIQNQVFHGSSIPLYSGFIRNNISYRGFTLSFNLTARFKYFFREPVMDLDYVNAVNSNFLSADYYNRWQKPGDELITNIPSMSYPASGNTSSKNSFYQLSEITVKKADNIRIQDLRLAYDFSIGNFSSKKYHLQTFLYANNLNLILWKAAKTNYDPDFVGGNGGFTAPIKTLTAGLNVNF</sequence>
<comment type="subcellular location">
    <subcellularLocation>
        <location evidence="1 7">Cell outer membrane</location>
        <topology evidence="1 7">Multi-pass membrane protein</topology>
    </subcellularLocation>
</comment>